<name>A0ABT8HSE5_9BACL</name>
<reference evidence="1" key="1">
    <citation type="submission" date="2023-07" db="EMBL/GenBank/DDBJ databases">
        <title>Fictibacillus sp. isolated from freshwater pond.</title>
        <authorList>
            <person name="Kirdat K."/>
            <person name="Bhat A."/>
            <person name="Mourya A."/>
            <person name="Yadav A."/>
        </authorList>
    </citation>
    <scope>NUCLEOTIDE SEQUENCE</scope>
    <source>
        <strain evidence="1">NE201</strain>
    </source>
</reference>
<proteinExistence type="predicted"/>
<dbReference type="EMBL" id="JAUHTR010000001">
    <property type="protein sequence ID" value="MDN4523693.1"/>
    <property type="molecule type" value="Genomic_DNA"/>
</dbReference>
<evidence type="ECO:0000313" key="2">
    <source>
        <dbReference type="Proteomes" id="UP001172721"/>
    </source>
</evidence>
<protein>
    <recommendedName>
        <fullName evidence="3">YbyB</fullName>
    </recommendedName>
</protein>
<gene>
    <name evidence="1" type="ORF">QYB97_04370</name>
</gene>
<sequence length="89" mass="10229">MKKKYLLLSGFAISAAGITSYMLRKGSNRTMAKMMANEVIEKIKPFMTNENNHNLPVEKAGHPDPYDYDDTKMVEEGSMYPVNYYNKKQ</sequence>
<comment type="caution">
    <text evidence="1">The sequence shown here is derived from an EMBL/GenBank/DDBJ whole genome shotgun (WGS) entry which is preliminary data.</text>
</comment>
<evidence type="ECO:0000313" key="1">
    <source>
        <dbReference type="EMBL" id="MDN4523693.1"/>
    </source>
</evidence>
<keyword evidence="2" id="KW-1185">Reference proteome</keyword>
<dbReference type="RefSeq" id="WP_301164705.1">
    <property type="nucleotide sequence ID" value="NZ_JAUHTR010000001.1"/>
</dbReference>
<accession>A0ABT8HSE5</accession>
<evidence type="ECO:0008006" key="3">
    <source>
        <dbReference type="Google" id="ProtNLM"/>
    </source>
</evidence>
<organism evidence="1 2">
    <name type="scientific">Fictibacillus fluitans</name>
    <dbReference type="NCBI Taxonomy" id="3058422"/>
    <lineage>
        <taxon>Bacteria</taxon>
        <taxon>Bacillati</taxon>
        <taxon>Bacillota</taxon>
        <taxon>Bacilli</taxon>
        <taxon>Bacillales</taxon>
        <taxon>Fictibacillaceae</taxon>
        <taxon>Fictibacillus</taxon>
    </lineage>
</organism>
<dbReference type="Proteomes" id="UP001172721">
    <property type="component" value="Unassembled WGS sequence"/>
</dbReference>